<dbReference type="KEGG" id="tpla:ElP_44590"/>
<evidence type="ECO:0008006" key="3">
    <source>
        <dbReference type="Google" id="ProtNLM"/>
    </source>
</evidence>
<keyword evidence="2" id="KW-1185">Reference proteome</keyword>
<sequence length="137" mass="14531">MLSKLFAEELIARSMSRLATHLGGGLLGLASLGWIATHCGPPTGRAVIHVAEADVELTVGASSYRIEELRPAPIICELPSGVHELVLLREGRVLRRESFSLRGGESVVLTAWDPVRLSGGTETGADRARDLAAPPAQ</sequence>
<proteinExistence type="predicted"/>
<dbReference type="Proteomes" id="UP000317835">
    <property type="component" value="Chromosome"/>
</dbReference>
<accession>A0A518H6T4</accession>
<evidence type="ECO:0000313" key="2">
    <source>
        <dbReference type="Proteomes" id="UP000317835"/>
    </source>
</evidence>
<evidence type="ECO:0000313" key="1">
    <source>
        <dbReference type="EMBL" id="QDV36533.1"/>
    </source>
</evidence>
<name>A0A518H6T4_9BACT</name>
<organism evidence="1 2">
    <name type="scientific">Tautonia plasticadhaerens</name>
    <dbReference type="NCBI Taxonomy" id="2527974"/>
    <lineage>
        <taxon>Bacteria</taxon>
        <taxon>Pseudomonadati</taxon>
        <taxon>Planctomycetota</taxon>
        <taxon>Planctomycetia</taxon>
        <taxon>Isosphaerales</taxon>
        <taxon>Isosphaeraceae</taxon>
        <taxon>Tautonia</taxon>
    </lineage>
</organism>
<reference evidence="1 2" key="1">
    <citation type="submission" date="2019-02" db="EMBL/GenBank/DDBJ databases">
        <title>Deep-cultivation of Planctomycetes and their phenomic and genomic characterization uncovers novel biology.</title>
        <authorList>
            <person name="Wiegand S."/>
            <person name="Jogler M."/>
            <person name="Boedeker C."/>
            <person name="Pinto D."/>
            <person name="Vollmers J."/>
            <person name="Rivas-Marin E."/>
            <person name="Kohn T."/>
            <person name="Peeters S.H."/>
            <person name="Heuer A."/>
            <person name="Rast P."/>
            <person name="Oberbeckmann S."/>
            <person name="Bunk B."/>
            <person name="Jeske O."/>
            <person name="Meyerdierks A."/>
            <person name="Storesund J.E."/>
            <person name="Kallscheuer N."/>
            <person name="Luecker S."/>
            <person name="Lage O.M."/>
            <person name="Pohl T."/>
            <person name="Merkel B.J."/>
            <person name="Hornburger P."/>
            <person name="Mueller R.-W."/>
            <person name="Bruemmer F."/>
            <person name="Labrenz M."/>
            <person name="Spormann A.M."/>
            <person name="Op den Camp H."/>
            <person name="Overmann J."/>
            <person name="Amann R."/>
            <person name="Jetten M.S.M."/>
            <person name="Mascher T."/>
            <person name="Medema M.H."/>
            <person name="Devos D.P."/>
            <person name="Kaster A.-K."/>
            <person name="Ovreas L."/>
            <person name="Rohde M."/>
            <person name="Galperin M.Y."/>
            <person name="Jogler C."/>
        </authorList>
    </citation>
    <scope>NUCLEOTIDE SEQUENCE [LARGE SCALE GENOMIC DNA]</scope>
    <source>
        <strain evidence="1 2">ElP</strain>
    </source>
</reference>
<protein>
    <recommendedName>
        <fullName evidence="3">PEGA domain protein</fullName>
    </recommendedName>
</protein>
<gene>
    <name evidence="1" type="ORF">ElP_44590</name>
</gene>
<dbReference type="EMBL" id="CP036426">
    <property type="protein sequence ID" value="QDV36533.1"/>
    <property type="molecule type" value="Genomic_DNA"/>
</dbReference>
<dbReference type="OrthoDB" id="291726at2"/>
<dbReference type="AlphaFoldDB" id="A0A518H6T4"/>
<dbReference type="RefSeq" id="WP_145272942.1">
    <property type="nucleotide sequence ID" value="NZ_CP036426.1"/>
</dbReference>